<sequence>MEGSATRNGINYNDHEMKKLMLQFTFKDLYMAECHLFYFVKNEAVTMFKERLQNSIEMVTMIPVFGCNDLLEINQEILPEEEVQMMLENTVEEFIDLFKKIMPRYLSIRLQQTTEKISSPLLFLFSGGVDSLFVAMMASCMAEEKYEFVLVNVSFSEDGNDFELAPDRKRGFAAYNFLKERFPERVFHFLRVDVTKDELQRERTSSIAKAISPGSSVLDDSIGCVVWFASRARGTVDGIEKDYERATHVFVGSGSDEILGGYSRHRGRFQREGYEGLFDELRLELENIGNRNLGRDDRVALSNDRIILAPFLDEDVVRF</sequence>
<dbReference type="Proteomes" id="UP000887576">
    <property type="component" value="Unplaced"/>
</dbReference>
<accession>A0AC34QCT2</accession>
<organism evidence="1 2">
    <name type="scientific">Panagrolaimus sp. JU765</name>
    <dbReference type="NCBI Taxonomy" id="591449"/>
    <lineage>
        <taxon>Eukaryota</taxon>
        <taxon>Metazoa</taxon>
        <taxon>Ecdysozoa</taxon>
        <taxon>Nematoda</taxon>
        <taxon>Chromadorea</taxon>
        <taxon>Rhabditida</taxon>
        <taxon>Tylenchina</taxon>
        <taxon>Panagrolaimomorpha</taxon>
        <taxon>Panagrolaimoidea</taxon>
        <taxon>Panagrolaimidae</taxon>
        <taxon>Panagrolaimus</taxon>
    </lineage>
</organism>
<reference evidence="2" key="1">
    <citation type="submission" date="2022-11" db="UniProtKB">
        <authorList>
            <consortium name="WormBaseParasite"/>
        </authorList>
    </citation>
    <scope>IDENTIFICATION</scope>
</reference>
<proteinExistence type="predicted"/>
<name>A0AC34QCT2_9BILA</name>
<protein>
    <submittedName>
        <fullName evidence="2">Asparagine synthetase domain-containing protein</fullName>
    </submittedName>
</protein>
<evidence type="ECO:0000313" key="1">
    <source>
        <dbReference type="Proteomes" id="UP000887576"/>
    </source>
</evidence>
<dbReference type="WBParaSite" id="JU765_v2.g15115.t1">
    <property type="protein sequence ID" value="JU765_v2.g15115.t1"/>
    <property type="gene ID" value="JU765_v2.g15115"/>
</dbReference>
<evidence type="ECO:0000313" key="2">
    <source>
        <dbReference type="WBParaSite" id="JU765_v2.g15115.t1"/>
    </source>
</evidence>